<dbReference type="PANTHER" id="PTHR21716">
    <property type="entry name" value="TRANSMEMBRANE PROTEIN"/>
    <property type="match status" value="1"/>
</dbReference>
<comment type="similarity">
    <text evidence="2">Belongs to the autoinducer-2 exporter (AI-2E) (TC 2.A.86) family.</text>
</comment>
<dbReference type="Pfam" id="PF01594">
    <property type="entry name" value="AI-2E_transport"/>
    <property type="match status" value="1"/>
</dbReference>
<evidence type="ECO:0000256" key="1">
    <source>
        <dbReference type="ARBA" id="ARBA00004141"/>
    </source>
</evidence>
<feature type="transmembrane region" description="Helical" evidence="6">
    <location>
        <begin position="224"/>
        <end position="250"/>
    </location>
</feature>
<reference evidence="8" key="1">
    <citation type="journal article" date="2019" name="Int. J. Syst. Evol. Microbiol.">
        <title>The Global Catalogue of Microorganisms (GCM) 10K type strain sequencing project: providing services to taxonomists for standard genome sequencing and annotation.</title>
        <authorList>
            <consortium name="The Broad Institute Genomics Platform"/>
            <consortium name="The Broad Institute Genome Sequencing Center for Infectious Disease"/>
            <person name="Wu L."/>
            <person name="Ma J."/>
        </authorList>
    </citation>
    <scope>NUCLEOTIDE SEQUENCE [LARGE SCALE GENOMIC DNA]</scope>
    <source>
        <strain evidence="8">KCTC 23299</strain>
    </source>
</reference>
<name>A0ABW6AAL5_9BACT</name>
<feature type="transmembrane region" description="Helical" evidence="6">
    <location>
        <begin position="293"/>
        <end position="323"/>
    </location>
</feature>
<sequence length="358" mass="39957">MPSFNNRIRQVLILGILLLLIFVIIKELFSFLPGILGAITFYILSRRQYFIFIYKKNMKKARAAWLFILFYLVLIGIPFYLAITLISPKINAVLANPTEVMQKVQESINVIQDRVGVKLVSQESLSKSLNAVIDFLPGMLNSTAMLVTNLAIMLFLLYFMLINGRDLEKYLNRITPLKQQNINKLAAETKRVVKANALGIPLISIIQGIVATIGYLIFGVSDWGLWGFLTGVFAFFPVVGTAIVWIPLVAFTFATGETWQGLGLLLYSVIITGNVDYVARVSLLKRLGDVHPVITILGVLVGLNLFGFIGLVFGPLLISYLLVLFEIYMNEFVDPELSSDLDAIKPVTESPDEDAKKE</sequence>
<organism evidence="7 8">
    <name type="scientific">Terrimonas rubra</name>
    <dbReference type="NCBI Taxonomy" id="1035890"/>
    <lineage>
        <taxon>Bacteria</taxon>
        <taxon>Pseudomonadati</taxon>
        <taxon>Bacteroidota</taxon>
        <taxon>Chitinophagia</taxon>
        <taxon>Chitinophagales</taxon>
        <taxon>Chitinophagaceae</taxon>
        <taxon>Terrimonas</taxon>
    </lineage>
</organism>
<dbReference type="PANTHER" id="PTHR21716:SF4">
    <property type="entry name" value="TRANSMEMBRANE PROTEIN 245"/>
    <property type="match status" value="1"/>
</dbReference>
<feature type="transmembrane region" description="Helical" evidence="6">
    <location>
        <begin position="262"/>
        <end position="281"/>
    </location>
</feature>
<evidence type="ECO:0000313" key="7">
    <source>
        <dbReference type="EMBL" id="MFD2921731.1"/>
    </source>
</evidence>
<gene>
    <name evidence="7" type="ORF">ACFS6H_18570</name>
</gene>
<feature type="transmembrane region" description="Helical" evidence="6">
    <location>
        <begin position="198"/>
        <end position="218"/>
    </location>
</feature>
<keyword evidence="4 6" id="KW-1133">Transmembrane helix</keyword>
<evidence type="ECO:0000256" key="6">
    <source>
        <dbReference type="SAM" id="Phobius"/>
    </source>
</evidence>
<evidence type="ECO:0000313" key="8">
    <source>
        <dbReference type="Proteomes" id="UP001597511"/>
    </source>
</evidence>
<dbReference type="RefSeq" id="WP_386102613.1">
    <property type="nucleotide sequence ID" value="NZ_JBHUOZ010000003.1"/>
</dbReference>
<dbReference type="EMBL" id="JBHUOZ010000003">
    <property type="protein sequence ID" value="MFD2921731.1"/>
    <property type="molecule type" value="Genomic_DNA"/>
</dbReference>
<feature type="transmembrane region" description="Helical" evidence="6">
    <location>
        <begin position="64"/>
        <end position="86"/>
    </location>
</feature>
<keyword evidence="3 6" id="KW-0812">Transmembrane</keyword>
<dbReference type="Proteomes" id="UP001597511">
    <property type="component" value="Unassembled WGS sequence"/>
</dbReference>
<keyword evidence="8" id="KW-1185">Reference proteome</keyword>
<dbReference type="InterPro" id="IPR002549">
    <property type="entry name" value="AI-2E-like"/>
</dbReference>
<accession>A0ABW6AAL5</accession>
<comment type="caution">
    <text evidence="7">The sequence shown here is derived from an EMBL/GenBank/DDBJ whole genome shotgun (WGS) entry which is preliminary data.</text>
</comment>
<feature type="transmembrane region" description="Helical" evidence="6">
    <location>
        <begin position="144"/>
        <end position="163"/>
    </location>
</feature>
<comment type="subcellular location">
    <subcellularLocation>
        <location evidence="1">Membrane</location>
        <topology evidence="1">Multi-pass membrane protein</topology>
    </subcellularLocation>
</comment>
<evidence type="ECO:0000256" key="3">
    <source>
        <dbReference type="ARBA" id="ARBA00022692"/>
    </source>
</evidence>
<feature type="transmembrane region" description="Helical" evidence="6">
    <location>
        <begin position="12"/>
        <end position="44"/>
    </location>
</feature>
<proteinExistence type="inferred from homology"/>
<protein>
    <submittedName>
        <fullName evidence="7">AI-2E family transporter</fullName>
    </submittedName>
</protein>
<evidence type="ECO:0000256" key="2">
    <source>
        <dbReference type="ARBA" id="ARBA00009773"/>
    </source>
</evidence>
<evidence type="ECO:0000256" key="5">
    <source>
        <dbReference type="ARBA" id="ARBA00023136"/>
    </source>
</evidence>
<evidence type="ECO:0000256" key="4">
    <source>
        <dbReference type="ARBA" id="ARBA00022989"/>
    </source>
</evidence>
<keyword evidence="5 6" id="KW-0472">Membrane</keyword>